<dbReference type="Pfam" id="PF19301">
    <property type="entry name" value="LigXa_C"/>
    <property type="match status" value="1"/>
</dbReference>
<dbReference type="PROSITE" id="PS51296">
    <property type="entry name" value="RIESKE"/>
    <property type="match status" value="1"/>
</dbReference>
<evidence type="ECO:0000256" key="2">
    <source>
        <dbReference type="ARBA" id="ARBA00022723"/>
    </source>
</evidence>
<dbReference type="GO" id="GO:0046872">
    <property type="term" value="F:metal ion binding"/>
    <property type="evidence" value="ECO:0007669"/>
    <property type="project" value="UniProtKB-KW"/>
</dbReference>
<dbReference type="Gene3D" id="2.102.10.10">
    <property type="entry name" value="Rieske [2Fe-2S] iron-sulphur domain"/>
    <property type="match status" value="1"/>
</dbReference>
<dbReference type="SUPFAM" id="SSF55961">
    <property type="entry name" value="Bet v1-like"/>
    <property type="match status" value="1"/>
</dbReference>
<dbReference type="Proteomes" id="UP000248597">
    <property type="component" value="Unassembled WGS sequence"/>
</dbReference>
<keyword evidence="3" id="KW-0560">Oxidoreductase</keyword>
<evidence type="ECO:0000313" key="7">
    <source>
        <dbReference type="EMBL" id="PZQ22332.1"/>
    </source>
</evidence>
<organism evidence="7 8">
    <name type="scientific">Sphingopyxis macrogoltabida</name>
    <name type="common">Sphingomonas macrogoltabidus</name>
    <dbReference type="NCBI Taxonomy" id="33050"/>
    <lineage>
        <taxon>Bacteria</taxon>
        <taxon>Pseudomonadati</taxon>
        <taxon>Pseudomonadota</taxon>
        <taxon>Alphaproteobacteria</taxon>
        <taxon>Sphingomonadales</taxon>
        <taxon>Sphingomonadaceae</taxon>
        <taxon>Sphingopyxis</taxon>
    </lineage>
</organism>
<evidence type="ECO:0000256" key="4">
    <source>
        <dbReference type="ARBA" id="ARBA00023004"/>
    </source>
</evidence>
<dbReference type="PANTHER" id="PTHR21266:SF59">
    <property type="entry name" value="BLR4922 PROTEIN"/>
    <property type="match status" value="1"/>
</dbReference>
<keyword evidence="5" id="KW-0411">Iron-sulfur</keyword>
<evidence type="ECO:0000259" key="6">
    <source>
        <dbReference type="PROSITE" id="PS51296"/>
    </source>
</evidence>
<dbReference type="GO" id="GO:0051537">
    <property type="term" value="F:2 iron, 2 sulfur cluster binding"/>
    <property type="evidence" value="ECO:0007669"/>
    <property type="project" value="UniProtKB-KW"/>
</dbReference>
<sequence>MSIEEDSINLTRVGPGTVMGEFMRQYWIPCAMSSELTADGDPMRLPLMGEKLLAFRDTNGKVGIMDHRCPHRCASLFLGRNEEGGLRCVYHGWKFDAEGKCVDMPSVPDGETVRQKIHSKAYKVHERNGLIWVYMGQNQDNPPPLPDIEVTLLPEEELSIHFVYRDCNWLQALEGDIDTAHFGFLHAGTVNPEDLPEDHIYYPTVIDRAPKYEVNDTPWGTSYGAYRQLPSGEMYWRTANFMFPFWTQNPAGIFEKAVHARAWVPIDDERMMFINVYWKEALKREARPKKNGEFMDEGYRLTNNYIPNSTDWYGRWRLREVEANDWMIDREAQRTGVNYTGMENIHLQDHAITESMGGITDHAFEHLTQADLMIARTRRRILRAALAYRDQGTPPPGTEDPEVFLQSRGGFFTADVEKSWQAAYEENMKTVLRPAAKALAD</sequence>
<evidence type="ECO:0000256" key="3">
    <source>
        <dbReference type="ARBA" id="ARBA00023002"/>
    </source>
</evidence>
<proteinExistence type="predicted"/>
<dbReference type="GO" id="GO:0016491">
    <property type="term" value="F:oxidoreductase activity"/>
    <property type="evidence" value="ECO:0007669"/>
    <property type="project" value="UniProtKB-KW"/>
</dbReference>
<evidence type="ECO:0000313" key="8">
    <source>
        <dbReference type="Proteomes" id="UP000248597"/>
    </source>
</evidence>
<comment type="caution">
    <text evidence="7">The sequence shown here is derived from an EMBL/GenBank/DDBJ whole genome shotgun (WGS) entry which is preliminary data.</text>
</comment>
<protein>
    <submittedName>
        <fullName evidence="7">(2Fe-2S)-binding protein</fullName>
    </submittedName>
</protein>
<dbReference type="EMBL" id="QFPJ01000015">
    <property type="protein sequence ID" value="PZQ22332.1"/>
    <property type="molecule type" value="Genomic_DNA"/>
</dbReference>
<keyword evidence="4" id="KW-0408">Iron</keyword>
<evidence type="ECO:0000256" key="5">
    <source>
        <dbReference type="ARBA" id="ARBA00023014"/>
    </source>
</evidence>
<evidence type="ECO:0000256" key="1">
    <source>
        <dbReference type="ARBA" id="ARBA00022714"/>
    </source>
</evidence>
<feature type="domain" description="Rieske" evidence="6">
    <location>
        <begin position="27"/>
        <end position="133"/>
    </location>
</feature>
<keyword evidence="1" id="KW-0001">2Fe-2S</keyword>
<reference evidence="7 8" key="1">
    <citation type="submission" date="2017-08" db="EMBL/GenBank/DDBJ databases">
        <title>Infants hospitalized years apart are colonized by the same room-sourced microbial strains.</title>
        <authorList>
            <person name="Brooks B."/>
            <person name="Olm M.R."/>
            <person name="Firek B.A."/>
            <person name="Baker R."/>
            <person name="Thomas B.C."/>
            <person name="Morowitz M.J."/>
            <person name="Banfield J.F."/>
        </authorList>
    </citation>
    <scope>NUCLEOTIDE SEQUENCE [LARGE SCALE GENOMIC DNA]</scope>
    <source>
        <strain evidence="7">S2_005_003_R2_47</strain>
    </source>
</reference>
<gene>
    <name evidence="7" type="ORF">DI569_08455</name>
</gene>
<dbReference type="CDD" id="cd03479">
    <property type="entry name" value="Rieske_RO_Alpha_PhDO_like"/>
    <property type="match status" value="1"/>
</dbReference>
<dbReference type="InterPro" id="IPR045623">
    <property type="entry name" value="LigXa_C"/>
</dbReference>
<dbReference type="Pfam" id="PF00355">
    <property type="entry name" value="Rieske"/>
    <property type="match status" value="1"/>
</dbReference>
<dbReference type="InterPro" id="IPR036922">
    <property type="entry name" value="Rieske_2Fe-2S_sf"/>
</dbReference>
<dbReference type="PANTHER" id="PTHR21266">
    <property type="entry name" value="IRON-SULFUR DOMAIN CONTAINING PROTEIN"/>
    <property type="match status" value="1"/>
</dbReference>
<accession>A0A2W5KZ82</accession>
<dbReference type="InterPro" id="IPR017941">
    <property type="entry name" value="Rieske_2Fe-2S"/>
</dbReference>
<name>A0A2W5KZ82_SPHMC</name>
<keyword evidence="2" id="KW-0479">Metal-binding</keyword>
<dbReference type="InterPro" id="IPR050584">
    <property type="entry name" value="Cholesterol_7-desaturase"/>
</dbReference>
<dbReference type="AlphaFoldDB" id="A0A2W5KZ82"/>
<dbReference type="SUPFAM" id="SSF50022">
    <property type="entry name" value="ISP domain"/>
    <property type="match status" value="1"/>
</dbReference>